<proteinExistence type="predicted"/>
<reference evidence="1 2" key="1">
    <citation type="submission" date="2023-05" db="EMBL/GenBank/DDBJ databases">
        <title>B98-5 Cell Line De Novo Hybrid Assembly: An Optical Mapping Approach.</title>
        <authorList>
            <person name="Kananen K."/>
            <person name="Auerbach J.A."/>
            <person name="Kautto E."/>
            <person name="Blachly J.S."/>
        </authorList>
    </citation>
    <scope>NUCLEOTIDE SEQUENCE [LARGE SCALE GENOMIC DNA]</scope>
    <source>
        <strain evidence="1">B95-8</strain>
        <tissue evidence="1">Cell line</tissue>
    </source>
</reference>
<accession>A0ABQ9UM26</accession>
<organism evidence="1 2">
    <name type="scientific">Saguinus oedipus</name>
    <name type="common">Cotton-top tamarin</name>
    <name type="synonym">Oedipomidas oedipus</name>
    <dbReference type="NCBI Taxonomy" id="9490"/>
    <lineage>
        <taxon>Eukaryota</taxon>
        <taxon>Metazoa</taxon>
        <taxon>Chordata</taxon>
        <taxon>Craniata</taxon>
        <taxon>Vertebrata</taxon>
        <taxon>Euteleostomi</taxon>
        <taxon>Mammalia</taxon>
        <taxon>Eutheria</taxon>
        <taxon>Euarchontoglires</taxon>
        <taxon>Primates</taxon>
        <taxon>Haplorrhini</taxon>
        <taxon>Platyrrhini</taxon>
        <taxon>Cebidae</taxon>
        <taxon>Callitrichinae</taxon>
        <taxon>Saguinus</taxon>
    </lineage>
</organism>
<keyword evidence="2" id="KW-1185">Reference proteome</keyword>
<evidence type="ECO:0000313" key="1">
    <source>
        <dbReference type="EMBL" id="KAK2097896.1"/>
    </source>
</evidence>
<name>A0ABQ9UM26_SAGOE</name>
<protein>
    <submittedName>
        <fullName evidence="1">Uncharacterized protein</fullName>
    </submittedName>
</protein>
<dbReference type="Proteomes" id="UP001266305">
    <property type="component" value="Unassembled WGS sequence"/>
</dbReference>
<dbReference type="EMBL" id="JASSZA010000011">
    <property type="protein sequence ID" value="KAK2097896.1"/>
    <property type="molecule type" value="Genomic_DNA"/>
</dbReference>
<gene>
    <name evidence="1" type="ORF">P7K49_023347</name>
</gene>
<comment type="caution">
    <text evidence="1">The sequence shown here is derived from an EMBL/GenBank/DDBJ whole genome shotgun (WGS) entry which is preliminary data.</text>
</comment>
<sequence>MISLIAIAFGSSTPRAEQRPWAQRAAGSPCESFIEAELGLAPEPVHSGVGSGAGDGAMAMAGAACFLVVPSRGLAAMSAFRPRLGAQGFSGAAAAGPQRTGEGDAGHGDLGAVLAVAGKLAEARAAAGEEIGPPRKRRWPGAAVRGWEKRRILHHRHTATCAP</sequence>
<evidence type="ECO:0000313" key="2">
    <source>
        <dbReference type="Proteomes" id="UP001266305"/>
    </source>
</evidence>